<name>A0A267DZ74_9PLAT</name>
<reference evidence="3 4" key="1">
    <citation type="submission" date="2017-06" db="EMBL/GenBank/DDBJ databases">
        <title>A platform for efficient transgenesis in Macrostomum lignano, a flatworm model organism for stem cell research.</title>
        <authorList>
            <person name="Berezikov E."/>
        </authorList>
    </citation>
    <scope>NUCLEOTIDE SEQUENCE [LARGE SCALE GENOMIC DNA]</scope>
    <source>
        <strain evidence="3">DV1</strain>
        <tissue evidence="3">Whole organism</tissue>
    </source>
</reference>
<protein>
    <recommendedName>
        <fullName evidence="5">UV radiation resistance-associated gene protein</fullName>
    </recommendedName>
</protein>
<dbReference type="EMBL" id="NIVC01002882">
    <property type="protein sequence ID" value="PAA54595.1"/>
    <property type="molecule type" value="Genomic_DNA"/>
</dbReference>
<comment type="caution">
    <text evidence="3">The sequence shown here is derived from an EMBL/GenBank/DDBJ whole genome shotgun (WGS) entry which is preliminary data.</text>
</comment>
<accession>A0A267DZ74</accession>
<dbReference type="GO" id="GO:0000149">
    <property type="term" value="F:SNARE binding"/>
    <property type="evidence" value="ECO:0007669"/>
    <property type="project" value="TreeGrafter"/>
</dbReference>
<dbReference type="GO" id="GO:0005768">
    <property type="term" value="C:endosome"/>
    <property type="evidence" value="ECO:0007669"/>
    <property type="project" value="TreeGrafter"/>
</dbReference>
<dbReference type="GO" id="GO:0035493">
    <property type="term" value="P:SNARE complex assembly"/>
    <property type="evidence" value="ECO:0007669"/>
    <property type="project" value="TreeGrafter"/>
</dbReference>
<keyword evidence="4" id="KW-1185">Reference proteome</keyword>
<dbReference type="OrthoDB" id="72772at2759"/>
<proteinExistence type="predicted"/>
<gene>
    <name evidence="3" type="ORF">BOX15_Mlig005391g1</name>
</gene>
<keyword evidence="1" id="KW-0175">Coiled coil</keyword>
<evidence type="ECO:0000313" key="4">
    <source>
        <dbReference type="Proteomes" id="UP000215902"/>
    </source>
</evidence>
<evidence type="ECO:0000256" key="1">
    <source>
        <dbReference type="ARBA" id="ARBA00023054"/>
    </source>
</evidence>
<evidence type="ECO:0008006" key="5">
    <source>
        <dbReference type="Google" id="ProtNLM"/>
    </source>
</evidence>
<dbReference type="AlphaFoldDB" id="A0A267DZ74"/>
<feature type="region of interest" description="Disordered" evidence="2">
    <location>
        <begin position="557"/>
        <end position="581"/>
    </location>
</feature>
<evidence type="ECO:0000256" key="2">
    <source>
        <dbReference type="SAM" id="MobiDB-lite"/>
    </source>
</evidence>
<dbReference type="PANTHER" id="PTHR15157:SF5">
    <property type="entry name" value="UV RADIATION RESISTANCE-ASSOCIATED GENE PROTEIN"/>
    <property type="match status" value="1"/>
</dbReference>
<organism evidence="3 4">
    <name type="scientific">Macrostomum lignano</name>
    <dbReference type="NCBI Taxonomy" id="282301"/>
    <lineage>
        <taxon>Eukaryota</taxon>
        <taxon>Metazoa</taxon>
        <taxon>Spiralia</taxon>
        <taxon>Lophotrochozoa</taxon>
        <taxon>Platyhelminthes</taxon>
        <taxon>Rhabditophora</taxon>
        <taxon>Macrostomorpha</taxon>
        <taxon>Macrostomida</taxon>
        <taxon>Macrostomidae</taxon>
        <taxon>Macrostomum</taxon>
    </lineage>
</organism>
<dbReference type="Proteomes" id="UP000215902">
    <property type="component" value="Unassembled WGS sequence"/>
</dbReference>
<evidence type="ECO:0000313" key="3">
    <source>
        <dbReference type="EMBL" id="PAA54595.1"/>
    </source>
</evidence>
<sequence>MAAALEDLTLGGFLSNLRLRHLETVVLKLDSATNGMINRSNYDYQVYFELNQSEATAKVKTGTDRPILCSELLNVNSDSSDGTVRWDLTPSLVNNLFGSPIAASARRLTQFSITFYRVPSNQPSNQRMEKWSGEIQKRPLLHIGDLQFGRDLRRPPTLPSLLLVGGDSDRHSGYKDLHRRSANSLCRYDCVATDDSLPAQMSAAGCRLALRLKGIYFLVNVSKCPAKESRCYLGVELATSRIGRVSSYNMLTLRHMLALDMKSIDVEVKLARLKGRLESRLAAQSGSLPDQSTESLLTRRVLENRLKCLATGRQRLAELRQANAELVDCLASVRQAMQAVQDSVHRTRASLVKCRSQLQSTRLQLTGQRSLWLKELASLFSLGSWGDSIAGVSLKPPRSGHWSRLTKHEQKFCAAAFGLTAQLVALTGAVMDCPLRYSITLRGSKSRIRDNLICKFPDPPEFPLYHRGSQDGGYFNRAVLLLNFNVYGLSCNSGVSTPVDLRATALKNLCQLFDFLLDPARAPAPTPPERIPSSNLLAPPPWPVPFEPVCRSVEADMLNDAAERDEDEQISEQPGGLAQSA</sequence>
<dbReference type="PANTHER" id="PTHR15157">
    <property type="entry name" value="UV RADIATION RESISTANCE-ASSOCIATED GENE PROTEIN"/>
    <property type="match status" value="1"/>
</dbReference>
<dbReference type="STRING" id="282301.A0A267DZ74"/>
<dbReference type="GO" id="GO:0000323">
    <property type="term" value="C:lytic vacuole"/>
    <property type="evidence" value="ECO:0007669"/>
    <property type="project" value="TreeGrafter"/>
</dbReference>